<dbReference type="AlphaFoldDB" id="A0A6A6ZER2"/>
<sequence>MNIPPHLQHRLAIVPGVTSPLQTLPPELLLMVSETATELYDLDFELRVLTPANKALGLPARTCLAYENGYNWTLATEFFKNNTIDLSEELEWLCDHPELLPSIRKAAKPSSLYTSTPASTVTTRMELCIGGDHLRLQKDEDRLVNHYKDIPAIKHLSKFRGVNVKFVRSFDFTRDVKAQQAWLGQCMSQLKAAPHMVAYEGMATMDDVQTHIEREVAENTIGHPMTRRQPRQPAVYTGMSSLIPIPIPRDTSTQIIPHFKASTSTASPPSQPNTAALNMTTTDIKISAKEATSAASSPLHHRALDLPTPGQYSPQEQASRTVAATANLEGLAANQVRAEHCALSHRAHMTDAEVFALIDKAMPYLAPQVRREVSKPGLFEKLFAAALDDTVVLDAQTEREMKEKWVRE</sequence>
<dbReference type="Proteomes" id="UP000799424">
    <property type="component" value="Unassembled WGS sequence"/>
</dbReference>
<name>A0A6A6ZER2_9PLEO</name>
<protein>
    <submittedName>
        <fullName evidence="1">Uncharacterized protein</fullName>
    </submittedName>
</protein>
<dbReference type="EMBL" id="MU006249">
    <property type="protein sequence ID" value="KAF2818804.1"/>
    <property type="molecule type" value="Genomic_DNA"/>
</dbReference>
<gene>
    <name evidence="1" type="ORF">CC86DRAFT_472660</name>
</gene>
<evidence type="ECO:0000313" key="1">
    <source>
        <dbReference type="EMBL" id="KAF2818804.1"/>
    </source>
</evidence>
<proteinExistence type="predicted"/>
<organism evidence="1 2">
    <name type="scientific">Ophiobolus disseminans</name>
    <dbReference type="NCBI Taxonomy" id="1469910"/>
    <lineage>
        <taxon>Eukaryota</taxon>
        <taxon>Fungi</taxon>
        <taxon>Dikarya</taxon>
        <taxon>Ascomycota</taxon>
        <taxon>Pezizomycotina</taxon>
        <taxon>Dothideomycetes</taxon>
        <taxon>Pleosporomycetidae</taxon>
        <taxon>Pleosporales</taxon>
        <taxon>Pleosporineae</taxon>
        <taxon>Phaeosphaeriaceae</taxon>
        <taxon>Ophiobolus</taxon>
    </lineage>
</organism>
<keyword evidence="2" id="KW-1185">Reference proteome</keyword>
<accession>A0A6A6ZER2</accession>
<reference evidence="1" key="1">
    <citation type="journal article" date="2020" name="Stud. Mycol.">
        <title>101 Dothideomycetes genomes: a test case for predicting lifestyles and emergence of pathogens.</title>
        <authorList>
            <person name="Haridas S."/>
            <person name="Albert R."/>
            <person name="Binder M."/>
            <person name="Bloem J."/>
            <person name="Labutti K."/>
            <person name="Salamov A."/>
            <person name="Andreopoulos B."/>
            <person name="Baker S."/>
            <person name="Barry K."/>
            <person name="Bills G."/>
            <person name="Bluhm B."/>
            <person name="Cannon C."/>
            <person name="Castanera R."/>
            <person name="Culley D."/>
            <person name="Daum C."/>
            <person name="Ezra D."/>
            <person name="Gonzalez J."/>
            <person name="Henrissat B."/>
            <person name="Kuo A."/>
            <person name="Liang C."/>
            <person name="Lipzen A."/>
            <person name="Lutzoni F."/>
            <person name="Magnuson J."/>
            <person name="Mondo S."/>
            <person name="Nolan M."/>
            <person name="Ohm R."/>
            <person name="Pangilinan J."/>
            <person name="Park H.-J."/>
            <person name="Ramirez L."/>
            <person name="Alfaro M."/>
            <person name="Sun H."/>
            <person name="Tritt A."/>
            <person name="Yoshinaga Y."/>
            <person name="Zwiers L.-H."/>
            <person name="Turgeon B."/>
            <person name="Goodwin S."/>
            <person name="Spatafora J."/>
            <person name="Crous P."/>
            <person name="Grigoriev I."/>
        </authorList>
    </citation>
    <scope>NUCLEOTIDE SEQUENCE</scope>
    <source>
        <strain evidence="1">CBS 113818</strain>
    </source>
</reference>
<evidence type="ECO:0000313" key="2">
    <source>
        <dbReference type="Proteomes" id="UP000799424"/>
    </source>
</evidence>